<sequence length="584" mass="67002">MRPPFSLQQWLHTSLCRDRCAHLCLGLVTSSPQQCTPSAFSMAYSTLVRRHSRTMRSSSTLRGCLAFALLVSGASLFLFQFRLETQRGLADAGLPWVKERLRAERLNGSRREGRAERVKRIMERQIFRDEPSANHLHDATPGSLVARRLLPWFMRNGSLRPEPSSKLSRLPQIWPRADGTGDDRIVEQLMYLPPHYSHLQTAAKDVPLKKIVLRGGWHDFLKGQALFLRDKCPVNACEVYSETGDMWTDNSIDAVIFKDHFTAGERNPGARHQIWILYLLENPTNTFVHSAEPLINWTATYRNVRSAARRKDSVLVTPYEKFVLFDPLVKKRPLNGANYATNKTKMVAWFVSNCGTSNGRLEYARELQKYVQVDIYGNCGTLKCERHESENCLRMLDRDYRFYLAFENANCKDYITEKLYNALRHNVVPIVMGASSDEYYNAAPANSYIHVDDFASPRDLAWYLRRLSTDDTLYNQYFAWKGTGEFINTYFWCRLCALLHAPLAGAPPPYEDIGQWWKGNGACAKEPQWPRQLANSRSRHHRRRLCGDGPASKEDLLCASDAKTRRCSITSLCVDEWHKCGRCV</sequence>
<reference evidence="1 2" key="1">
    <citation type="journal article" date="2020" name="Cell">
        <title>Large-Scale Comparative Analyses of Tick Genomes Elucidate Their Genetic Diversity and Vector Capacities.</title>
        <authorList>
            <consortium name="Tick Genome and Microbiome Consortium (TIGMIC)"/>
            <person name="Jia N."/>
            <person name="Wang J."/>
            <person name="Shi W."/>
            <person name="Du L."/>
            <person name="Sun Y."/>
            <person name="Zhan W."/>
            <person name="Jiang J.F."/>
            <person name="Wang Q."/>
            <person name="Zhang B."/>
            <person name="Ji P."/>
            <person name="Bell-Sakyi L."/>
            <person name="Cui X.M."/>
            <person name="Yuan T.T."/>
            <person name="Jiang B.G."/>
            <person name="Yang W.F."/>
            <person name="Lam T.T."/>
            <person name="Chang Q.C."/>
            <person name="Ding S.J."/>
            <person name="Wang X.J."/>
            <person name="Zhu J.G."/>
            <person name="Ruan X.D."/>
            <person name="Zhao L."/>
            <person name="Wei J.T."/>
            <person name="Ye R.Z."/>
            <person name="Que T.C."/>
            <person name="Du C.H."/>
            <person name="Zhou Y.H."/>
            <person name="Cheng J.X."/>
            <person name="Dai P.F."/>
            <person name="Guo W.B."/>
            <person name="Han X.H."/>
            <person name="Huang E.J."/>
            <person name="Li L.F."/>
            <person name="Wei W."/>
            <person name="Gao Y.C."/>
            <person name="Liu J.Z."/>
            <person name="Shao H.Z."/>
            <person name="Wang X."/>
            <person name="Wang C.C."/>
            <person name="Yang T.C."/>
            <person name="Huo Q.B."/>
            <person name="Li W."/>
            <person name="Chen H.Y."/>
            <person name="Chen S.E."/>
            <person name="Zhou L.G."/>
            <person name="Ni X.B."/>
            <person name="Tian J.H."/>
            <person name="Sheng Y."/>
            <person name="Liu T."/>
            <person name="Pan Y.S."/>
            <person name="Xia L.Y."/>
            <person name="Li J."/>
            <person name="Zhao F."/>
            <person name="Cao W.C."/>
        </authorList>
    </citation>
    <scope>NUCLEOTIDE SEQUENCE [LARGE SCALE GENOMIC DNA]</scope>
    <source>
        <strain evidence="1">Iper-2018</strain>
    </source>
</reference>
<dbReference type="Proteomes" id="UP000805193">
    <property type="component" value="Unassembled WGS sequence"/>
</dbReference>
<gene>
    <name evidence="1" type="ORF">HPB47_006345</name>
</gene>
<dbReference type="EMBL" id="JABSTQ010010947">
    <property type="protein sequence ID" value="KAG0416514.1"/>
    <property type="molecule type" value="Genomic_DNA"/>
</dbReference>
<keyword evidence="2" id="KW-1185">Reference proteome</keyword>
<protein>
    <submittedName>
        <fullName evidence="1">Uncharacterized protein</fullName>
    </submittedName>
</protein>
<evidence type="ECO:0000313" key="2">
    <source>
        <dbReference type="Proteomes" id="UP000805193"/>
    </source>
</evidence>
<name>A0AC60PAF3_IXOPE</name>
<evidence type="ECO:0000313" key="1">
    <source>
        <dbReference type="EMBL" id="KAG0416514.1"/>
    </source>
</evidence>
<proteinExistence type="predicted"/>
<organism evidence="1 2">
    <name type="scientific">Ixodes persulcatus</name>
    <name type="common">Taiga tick</name>
    <dbReference type="NCBI Taxonomy" id="34615"/>
    <lineage>
        <taxon>Eukaryota</taxon>
        <taxon>Metazoa</taxon>
        <taxon>Ecdysozoa</taxon>
        <taxon>Arthropoda</taxon>
        <taxon>Chelicerata</taxon>
        <taxon>Arachnida</taxon>
        <taxon>Acari</taxon>
        <taxon>Parasitiformes</taxon>
        <taxon>Ixodida</taxon>
        <taxon>Ixodoidea</taxon>
        <taxon>Ixodidae</taxon>
        <taxon>Ixodinae</taxon>
        <taxon>Ixodes</taxon>
    </lineage>
</organism>
<comment type="caution">
    <text evidence="1">The sequence shown here is derived from an EMBL/GenBank/DDBJ whole genome shotgun (WGS) entry which is preliminary data.</text>
</comment>
<accession>A0AC60PAF3</accession>